<dbReference type="EMBL" id="AHAT01016038">
    <property type="status" value="NOT_ANNOTATED_CDS"/>
    <property type="molecule type" value="Genomic_DNA"/>
</dbReference>
<feature type="domain" description="Sushi" evidence="7">
    <location>
        <begin position="511"/>
        <end position="568"/>
    </location>
</feature>
<reference evidence="8" key="3">
    <citation type="submission" date="2025-09" db="UniProtKB">
        <authorList>
            <consortium name="Ensembl"/>
        </authorList>
    </citation>
    <scope>IDENTIFICATION</scope>
</reference>
<evidence type="ECO:0000259" key="7">
    <source>
        <dbReference type="PROSITE" id="PS50923"/>
    </source>
</evidence>
<dbReference type="InParanoid" id="W5ML04"/>
<dbReference type="Ensembl" id="ENSLOCT00000009074.1">
    <property type="protein sequence ID" value="ENSLOCP00000009063.1"/>
    <property type="gene ID" value="ENSLOCG00000007460.1"/>
</dbReference>
<evidence type="ECO:0000256" key="6">
    <source>
        <dbReference type="SAM" id="SignalP"/>
    </source>
</evidence>
<evidence type="ECO:0000256" key="1">
    <source>
        <dbReference type="ARBA" id="ARBA00004328"/>
    </source>
</evidence>
<comment type="caution">
    <text evidence="5">Lacks conserved residue(s) required for the propagation of feature annotation.</text>
</comment>
<dbReference type="Bgee" id="ENSLOCG00000007460">
    <property type="expression patterns" value="Expressed in liver and 10 other cell types or tissues"/>
</dbReference>
<feature type="disulfide bond" evidence="5">
    <location>
        <begin position="887"/>
        <end position="930"/>
    </location>
</feature>
<dbReference type="InterPro" id="IPR051503">
    <property type="entry name" value="ComplSys_Reg/VirEntry_Med"/>
</dbReference>
<feature type="domain" description="Sushi" evidence="7">
    <location>
        <begin position="450"/>
        <end position="509"/>
    </location>
</feature>
<dbReference type="PANTHER" id="PTHR45785">
    <property type="entry name" value="COMPLEMENT FACTOR H-RELATED"/>
    <property type="match status" value="1"/>
</dbReference>
<organism evidence="8 9">
    <name type="scientific">Lepisosteus oculatus</name>
    <name type="common">Spotted gar</name>
    <dbReference type="NCBI Taxonomy" id="7918"/>
    <lineage>
        <taxon>Eukaryota</taxon>
        <taxon>Metazoa</taxon>
        <taxon>Chordata</taxon>
        <taxon>Craniata</taxon>
        <taxon>Vertebrata</taxon>
        <taxon>Euteleostomi</taxon>
        <taxon>Actinopterygii</taxon>
        <taxon>Neopterygii</taxon>
        <taxon>Holostei</taxon>
        <taxon>Semionotiformes</taxon>
        <taxon>Lepisosteidae</taxon>
        <taxon>Lepisosteus</taxon>
    </lineage>
</organism>
<dbReference type="EMBL" id="AHAT01016033">
    <property type="status" value="NOT_ANNOTATED_CDS"/>
    <property type="molecule type" value="Genomic_DNA"/>
</dbReference>
<dbReference type="PROSITE" id="PS50923">
    <property type="entry name" value="SUSHI"/>
    <property type="match status" value="17"/>
</dbReference>
<feature type="disulfide bond" evidence="5">
    <location>
        <begin position="145"/>
        <end position="188"/>
    </location>
</feature>
<feature type="disulfide bond" evidence="5">
    <location>
        <begin position="1134"/>
        <end position="1177"/>
    </location>
</feature>
<dbReference type="OMA" id="FRCEETY"/>
<feature type="domain" description="Sushi" evidence="7">
    <location>
        <begin position="885"/>
        <end position="943"/>
    </location>
</feature>
<dbReference type="SUPFAM" id="SSF57535">
    <property type="entry name" value="Complement control module/SCR domain"/>
    <property type="match status" value="20"/>
</dbReference>
<dbReference type="EMBL" id="AHAT01016036">
    <property type="status" value="NOT_ANNOTATED_CDS"/>
    <property type="molecule type" value="Genomic_DNA"/>
</dbReference>
<dbReference type="CDD" id="cd00033">
    <property type="entry name" value="CCP"/>
    <property type="match status" value="15"/>
</dbReference>
<dbReference type="Gene3D" id="2.10.70.10">
    <property type="entry name" value="Complement Module, domain 1"/>
    <property type="match status" value="20"/>
</dbReference>
<dbReference type="InterPro" id="IPR000436">
    <property type="entry name" value="Sushi_SCR_CCP_dom"/>
</dbReference>
<feature type="domain" description="Sushi" evidence="7">
    <location>
        <begin position="631"/>
        <end position="688"/>
    </location>
</feature>
<feature type="domain" description="Sushi" evidence="7">
    <location>
        <begin position="694"/>
        <end position="754"/>
    </location>
</feature>
<evidence type="ECO:0000313" key="9">
    <source>
        <dbReference type="Proteomes" id="UP000018468"/>
    </source>
</evidence>
<dbReference type="EMBL" id="AHAT01016040">
    <property type="status" value="NOT_ANNOTATED_CDS"/>
    <property type="molecule type" value="Genomic_DNA"/>
</dbReference>
<feature type="disulfide bond" evidence="5">
    <location>
        <begin position="263"/>
        <end position="306"/>
    </location>
</feature>
<dbReference type="GeneTree" id="ENSGT00940000154386"/>
<dbReference type="AlphaFoldDB" id="W5ML04"/>
<feature type="domain" description="Sushi" evidence="7">
    <location>
        <begin position="571"/>
        <end position="628"/>
    </location>
</feature>
<evidence type="ECO:0000313" key="8">
    <source>
        <dbReference type="Ensembl" id="ENSLOCP00000009063.1"/>
    </source>
</evidence>
<dbReference type="PANTHER" id="PTHR45785:SF2">
    <property type="entry name" value="COMPLEMENT FACTOR H-RELATED"/>
    <property type="match status" value="1"/>
</dbReference>
<comment type="subcellular location">
    <subcellularLocation>
        <location evidence="1">Virion</location>
    </subcellularLocation>
</comment>
<dbReference type="EMBL" id="AHAT01016032">
    <property type="status" value="NOT_ANNOTATED_CDS"/>
    <property type="molecule type" value="Genomic_DNA"/>
</dbReference>
<dbReference type="EMBL" id="AHAT01016034">
    <property type="status" value="NOT_ANNOTATED_CDS"/>
    <property type="molecule type" value="Genomic_DNA"/>
</dbReference>
<feature type="domain" description="Sushi" evidence="7">
    <location>
        <begin position="261"/>
        <end position="325"/>
    </location>
</feature>
<evidence type="ECO:0000256" key="3">
    <source>
        <dbReference type="ARBA" id="ARBA00022729"/>
    </source>
</evidence>
<feature type="domain" description="Sushi" evidence="7">
    <location>
        <begin position="143"/>
        <end position="203"/>
    </location>
</feature>
<reference evidence="8" key="2">
    <citation type="submission" date="2025-08" db="UniProtKB">
        <authorList>
            <consortium name="Ensembl"/>
        </authorList>
    </citation>
    <scope>IDENTIFICATION</scope>
</reference>
<feature type="disulfide bond" evidence="5">
    <location>
        <begin position="113"/>
        <end position="140"/>
    </location>
</feature>
<keyword evidence="9" id="KW-1185">Reference proteome</keyword>
<evidence type="ECO:0000256" key="4">
    <source>
        <dbReference type="ARBA" id="ARBA00023157"/>
    </source>
</evidence>
<feature type="domain" description="Sushi" evidence="7">
    <location>
        <begin position="1071"/>
        <end position="1129"/>
    </location>
</feature>
<evidence type="ECO:0000256" key="2">
    <source>
        <dbReference type="ARBA" id="ARBA00022659"/>
    </source>
</evidence>
<name>W5ML04_LEPOC</name>
<dbReference type="Proteomes" id="UP000018468">
    <property type="component" value="Linkage group LG10"/>
</dbReference>
<reference evidence="9" key="1">
    <citation type="submission" date="2011-12" db="EMBL/GenBank/DDBJ databases">
        <title>The Draft Genome of Lepisosteus oculatus.</title>
        <authorList>
            <consortium name="The Broad Institute Genome Assembly &amp; Analysis Group"/>
            <consortium name="Computational R&amp;D Group"/>
            <consortium name="and Sequencing Platform"/>
            <person name="Di Palma F."/>
            <person name="Alfoldi J."/>
            <person name="Johnson J."/>
            <person name="Berlin A."/>
            <person name="Gnerre S."/>
            <person name="Jaffe D."/>
            <person name="MacCallum I."/>
            <person name="Young S."/>
            <person name="Walker B.J."/>
            <person name="Lander E.S."/>
            <person name="Lindblad-Toh K."/>
        </authorList>
    </citation>
    <scope>NUCLEOTIDE SEQUENCE [LARGE SCALE GENOMIC DNA]</scope>
</reference>
<feature type="domain" description="Sushi" evidence="7">
    <location>
        <begin position="1132"/>
        <end position="1190"/>
    </location>
</feature>
<dbReference type="Pfam" id="PF00084">
    <property type="entry name" value="Sushi"/>
    <property type="match status" value="16"/>
</dbReference>
<sequence>MKLKFILTLWIFIFAVVLVEGCDNPPDMENAFIPEENKKAVYDNGDVVKYQCHAGFISRGSVQYKCVNDVWERVGFRTCQPKPCGHPGDTLNAAFRLIKGTDFVFGSTVQYICNEGYQMASRISTRNCRENGWDNDLPHCEVVTCVPEELTEGVTSNVGSDPVTYGGVIQFQCNLPNSKLDGSEEIFCTANGQWSSKFPKCIEITCDAPTLTHGTILNDQPTYRNNDDLRYNCDKGYKPLERPIAKCTKRGWSPQPQCQEVTCEKPVNSDFGDYSKSIYHVGEQAILKCQSGYKTITNTRSVTLTCTDNWTSETKGWSMNPYCYPITCQRPRGKGLRVKEVDSWGVYPRAVFNYDQEIVYFCDSGYKPETHQRAKCKFDGFEPEPICHEIVCDLPIIENGRVTEKAKTQYKHNQGLNYQCDSNFEPERPQRLTCGKNGWDKLPSCTAKHGMCTKPNLPNGYFSSKKEVYDNGSNVLYACSPKYKPSTEGWWGTIQCISGQWSETPQCIPEDSCATLPTVINAKVKDNKSSFFPHGSSVHYECLEPSEFEKESFATCTEGKWKVPNCILRVKYCETPPRVEHAVIMEPFQRFYRDGSRVEFRCEETYEIKVEYMFCEKGKWSQKPQCILQTKPCDEPPYVDNAISPPRQSVYENGSKVEYKCHTNYKIKGDKDVFCENGQWSQIPECTLFERTHDNCGEPPALLNGDTISERPQNNVYKHGDKVKYQCTRFYKISGSSEITCQQGQWTKLPTCHLTDMRSSSKVPKKGGTLSGHHQKEVYDSGSTVYYACSPKYKPLTEGWWGTTQCINGQWSDSPQCISFRARSYHCDAPPHIEHAVIIAPYQRFYQNGSRVEFRCEETYEIKGEYIFCENGEWSQKPECILQTKLCDAPPHVEHATIIGPLLNEYNDGSQVEYSCEETHEIQGQKLIFCEKGQWSQIPECINDNCEDPPALENGDTISERPQNNVYKHGDKVKYQCKQFYKMSGSSDITCQRGQWTKLPTCLRKDCVDYKKTAKITPHYPFKKTVYTSKPRTSAHCPECASPDTHLNGESQIFCTTNGNWSSPFPTCKVLSCGSPPDVHKGKLLSPRKKSYREGEKVEYECENKFHFQGQSYVQCRRGRWTTTPVCCLAPTFCGQPPVVTNADIEGWTKSSYDSGDRVTYRCQKFYEVEGSNTITCTRGEWTTLPKCLEPCTVTLDDMKRNNLRLRFRESELVFIKHNEYCEFACIDGKSLKGNNPLRLKCNDGKVNLPVCG</sequence>
<feature type="disulfide bond" evidence="5">
    <location>
        <begin position="513"/>
        <end position="556"/>
    </location>
</feature>
<dbReference type="EMBL" id="AHAT01016037">
    <property type="status" value="NOT_ANNOTATED_CDS"/>
    <property type="molecule type" value="Genomic_DNA"/>
</dbReference>
<dbReference type="FunFam" id="2.10.70.10:FF:000026">
    <property type="entry name" value="Complement inhibitory factor H"/>
    <property type="match status" value="2"/>
</dbReference>
<dbReference type="eggNOG" id="ENOG502QVSB">
    <property type="taxonomic scope" value="Eukaryota"/>
</dbReference>
<feature type="domain" description="Sushi" evidence="7">
    <location>
        <begin position="944"/>
        <end position="1004"/>
    </location>
</feature>
<feature type="signal peptide" evidence="6">
    <location>
        <begin position="1"/>
        <end position="21"/>
    </location>
</feature>
<dbReference type="EMBL" id="AHAT01016039">
    <property type="status" value="NOT_ANNOTATED_CDS"/>
    <property type="molecule type" value="Genomic_DNA"/>
</dbReference>
<feature type="domain" description="Sushi" evidence="7">
    <location>
        <begin position="82"/>
        <end position="142"/>
    </location>
</feature>
<accession>W5ML04</accession>
<feature type="domain" description="Sushi" evidence="7">
    <location>
        <begin position="204"/>
        <end position="260"/>
    </location>
</feature>
<dbReference type="InterPro" id="IPR035976">
    <property type="entry name" value="Sushi/SCR/CCP_sf"/>
</dbReference>
<evidence type="ECO:0000256" key="5">
    <source>
        <dbReference type="PROSITE-ProRule" id="PRU00302"/>
    </source>
</evidence>
<feature type="domain" description="Sushi" evidence="7">
    <location>
        <begin position="20"/>
        <end position="81"/>
    </location>
</feature>
<dbReference type="EMBL" id="AHAT01016035">
    <property type="status" value="NOT_ANNOTATED_CDS"/>
    <property type="molecule type" value="Genomic_DNA"/>
</dbReference>
<dbReference type="STRING" id="7918.ENSLOCP00000009063"/>
<proteinExistence type="predicted"/>
<keyword evidence="4 5" id="KW-1015">Disulfide bond</keyword>
<dbReference type="HOGENOM" id="CLU_003511_0_0_1"/>
<feature type="chain" id="PRO_5004866418" description="Sushi domain-containing protein" evidence="6">
    <location>
        <begin position="22"/>
        <end position="1253"/>
    </location>
</feature>
<feature type="domain" description="Sushi" evidence="7">
    <location>
        <begin position="390"/>
        <end position="447"/>
    </location>
</feature>
<feature type="disulfide bond" evidence="5">
    <location>
        <begin position="1073"/>
        <end position="1116"/>
    </location>
</feature>
<keyword evidence="2 5" id="KW-0768">Sushi</keyword>
<protein>
    <recommendedName>
        <fullName evidence="7">Sushi domain-containing protein</fullName>
    </recommendedName>
</protein>
<dbReference type="SMART" id="SM00032">
    <property type="entry name" value="CCP"/>
    <property type="match status" value="19"/>
</dbReference>
<feature type="domain" description="Sushi" evidence="7">
    <location>
        <begin position="825"/>
        <end position="882"/>
    </location>
</feature>
<keyword evidence="3 6" id="KW-0732">Signal</keyword>
<feature type="domain" description="Sushi" evidence="7">
    <location>
        <begin position="1005"/>
        <end position="1070"/>
    </location>
</feature>
<dbReference type="EMBL" id="AHAT01016031">
    <property type="status" value="NOT_ANNOTATED_CDS"/>
    <property type="molecule type" value="Genomic_DNA"/>
</dbReference>
<feature type="disulfide bond" evidence="5">
    <location>
        <begin position="52"/>
        <end position="79"/>
    </location>
</feature>